<dbReference type="Gene3D" id="2.120.10.30">
    <property type="entry name" value="TolB, C-terminal domain"/>
    <property type="match status" value="1"/>
</dbReference>
<reference evidence="3" key="1">
    <citation type="submission" date="2020-05" db="EMBL/GenBank/DDBJ databases">
        <authorList>
            <person name="Chiriac C."/>
            <person name="Salcher M."/>
            <person name="Ghai R."/>
            <person name="Kavagutti S V."/>
        </authorList>
    </citation>
    <scope>NUCLEOTIDE SEQUENCE</scope>
</reference>
<protein>
    <submittedName>
        <fullName evidence="3">Unannotated protein</fullName>
    </submittedName>
</protein>
<sequence>MTGPGRAAGPLVEALLPDVRATPAWARAEAHFRMLWGPAFGRPTEPVDPAVSADGSTVACTVTVRDDLESPAVSCVLVIGPQGERVLTGADGASVRTPRFAPHGGGLAVLTDTVERGVFQVALVDGVDLRHAPALPGVVEQVHWSPDGAALLALVADPGADAAGAQGSGRISRGDAPAWLPVVMADVPVGGWRRLWVWRGGDDAWRCVSPDGLTCWEAAWCGADGVVAVVSDRPEEAAWFEARVVHLVVDAASGAGALDEVAGGDGRCVGLPAASPDGRTMAYVRATCSDRTVVAGDVDVVDCVTGDRRVLDLGGIDVTWQGFRHPDVLVVAGQRGLDTVVAEVHLATGQVVERWCSAATTCGQRYPELAVSSGAIAMVVEGYRSPAELAVLADSDDEPRAVSSFRHAGHDAVLADAGTAEPLVWTAPDGTTVEGIVVRPDPVVHGPGPYPCITYVHGGPVWAWRARWSMGYAYTLLFARLGFAVFHPNPRGSSGRGEAFRAVVLGDLGGDESGDVLSGLDALESAGIADASRQIVFGGSHGGFMAAWLVTQTDRFAASLPYCPVTAWDFMRLTTNDPAAQDHLLAGRPGRDPLAEAHRVRTPTLVVTGTRDLITPASQGLAFHRALAERGVPTGYVEYPLEGHGVRTFPAQLDFCARALSWFEHHTAR</sequence>
<dbReference type="PANTHER" id="PTHR42776">
    <property type="entry name" value="SERINE PEPTIDASE S9 FAMILY MEMBER"/>
    <property type="match status" value="1"/>
</dbReference>
<evidence type="ECO:0000256" key="1">
    <source>
        <dbReference type="ARBA" id="ARBA00022801"/>
    </source>
</evidence>
<dbReference type="PANTHER" id="PTHR42776:SF4">
    <property type="entry name" value="ACYLAMINO-ACID-RELEASING ENZYME"/>
    <property type="match status" value="1"/>
</dbReference>
<dbReference type="SUPFAM" id="SSF53474">
    <property type="entry name" value="alpha/beta-Hydrolases"/>
    <property type="match status" value="1"/>
</dbReference>
<dbReference type="EMBL" id="CAEZSR010000204">
    <property type="protein sequence ID" value="CAB4587735.1"/>
    <property type="molecule type" value="Genomic_DNA"/>
</dbReference>
<dbReference type="InterPro" id="IPR029058">
    <property type="entry name" value="AB_hydrolase_fold"/>
</dbReference>
<keyword evidence="1" id="KW-0378">Hydrolase</keyword>
<dbReference type="Pfam" id="PF00326">
    <property type="entry name" value="Peptidase_S9"/>
    <property type="match status" value="1"/>
</dbReference>
<accession>A0A6J6FKM1</accession>
<dbReference type="InterPro" id="IPR001375">
    <property type="entry name" value="Peptidase_S9_cat"/>
</dbReference>
<proteinExistence type="predicted"/>
<gene>
    <name evidence="3" type="ORF">UFOPK1493_03550</name>
</gene>
<evidence type="ECO:0000313" key="3">
    <source>
        <dbReference type="EMBL" id="CAB4587735.1"/>
    </source>
</evidence>
<dbReference type="AlphaFoldDB" id="A0A6J6FKM1"/>
<evidence type="ECO:0000259" key="2">
    <source>
        <dbReference type="Pfam" id="PF00326"/>
    </source>
</evidence>
<dbReference type="GO" id="GO:0004252">
    <property type="term" value="F:serine-type endopeptidase activity"/>
    <property type="evidence" value="ECO:0007669"/>
    <property type="project" value="TreeGrafter"/>
</dbReference>
<name>A0A6J6FKM1_9ZZZZ</name>
<organism evidence="3">
    <name type="scientific">freshwater metagenome</name>
    <dbReference type="NCBI Taxonomy" id="449393"/>
    <lineage>
        <taxon>unclassified sequences</taxon>
        <taxon>metagenomes</taxon>
        <taxon>ecological metagenomes</taxon>
    </lineage>
</organism>
<dbReference type="SUPFAM" id="SSF82171">
    <property type="entry name" value="DPP6 N-terminal domain-like"/>
    <property type="match status" value="1"/>
</dbReference>
<dbReference type="Gene3D" id="3.40.50.1820">
    <property type="entry name" value="alpha/beta hydrolase"/>
    <property type="match status" value="1"/>
</dbReference>
<dbReference type="GO" id="GO:0006508">
    <property type="term" value="P:proteolysis"/>
    <property type="evidence" value="ECO:0007669"/>
    <property type="project" value="InterPro"/>
</dbReference>
<feature type="domain" description="Peptidase S9 prolyl oligopeptidase catalytic" evidence="2">
    <location>
        <begin position="475"/>
        <end position="667"/>
    </location>
</feature>
<dbReference type="InterPro" id="IPR011042">
    <property type="entry name" value="6-blade_b-propeller_TolB-like"/>
</dbReference>